<dbReference type="InterPro" id="IPR056535">
    <property type="entry name" value="TPR_NUP160_M"/>
</dbReference>
<sequence>MDTTPWLVESRVSLEHHTTELQVLTLPACPNAPDAAVLLAAMASSVSSGSSAAQSAGLSTGSSTTTTAAAALGSKTSRTASPNTKLTAPHAAATSATSDPNALTNSHSHHSSDLLALLGPLSSTYCFDYSPGSFIHWRLAPGRRLLQLRRVFLATNSNSHVDSSTDSNYNANYAINAINAANAANGGGGMYVGSNSINGAGASTSDSSLSRRLLQIQLPEPCLPNPGFFEDPLTRSLHILLVTITGSIFRIVLPLSQLLYADSLSLDNVVCYAPALFSSLELVPVLVHFSNIHEISMACGNGSLVHITCPASSYSNHLSNDDDTSIDESADPISNRFKYSEVELTESTYMSHLKSLARTPSKLFSVFRSVVAKDTTSTPVSSGTQPVNLGALTSPCQAISMSSLGCNSHLFVLTFCRDSRLRIWSIVARQCIRSIQMGISSTMLPRSDLSLPGGSISATPGLARSASTPSLIRQPLLDIAPRALLQIFNERAIPITSSAFRDEAVSFNAVCFLPQTTTGIQSCFVIYSGRIDAVGQLAEFENVYSQNSGSDGLECFMGLSISSCDYQRRNNGTGHAKMDHDGDDNEDSGDSGDAFDHEYGEDMDVDEEVGSQPFSRKKKREIASSLIHSDHQLVGATQWWTLWTLWDRSSASVIRYTQMHLPISSLRDSHSHHQPSSGLATGRRWMTVVSRPLDSVELPQLDAFENGMMDSNSYMELFLEHIFEPGRFSLSVISQAIDIFSGSIPHTAIEDHMPSEHSLIYANVFQRVISTVGSEIQSHLDEQTADSYFANYNALLLSTYSSFLALIVQRHQAETAPIGICYDPVCNLVVTLQKGPTLGFLRAADVFDVIAWGHPTVNAMDRNLMIDSVAEDAPLSLLAGDHLFTGHLRVIRSKSLRTDLFHFMKVLEFVDLVLLPPGFAMLIENEILTTRAADDSAIEDYSVSVLNRLTDEVDADVLAENLATLEQLTKSIGHFQLLITTLLDVLRQQTDDGLSKTSTDSTSLCNDDATTAMADMTDLGGRLGVSNATPFTNDIIASALAQTLSVRLNIIRRSVIALLLLKTIDMEDMHHYDVPSTVLRCYVDAFSAYSRMNWMSSQHVSTAWMRVSTPPLPTQTRSGIFGKGSNLIVPDRKSGVIPLHTMDHTPLLLHLLQHHYILDINIDVNVESTEHPVSGSMLLMSKITVAVESFIARLGLFSNKGHREATRAMVVLARKLLAFGHVGIVGELFPAHGRHTPAMEYIKGCVWIETLEWDKAAMCFLRAAGGDPSSSDLSLVILPSMLENGFMEYYRHVSDLFIEKGVLDYAVQFARSALRLIPRNQWDDQINVVRVLNKTIFKSCVDMADFDSAYEAVLDNPDPKSQRDCLRTFVSALCSAKDIHGMCAKYSFGSLSSEVESTLEFKARTGNVSLSKTVPNYYHICYAFYIYRGDYRRAAKAMYTLAHRLSSMPLPPLNRPAERAHVVTAIVAEQAQSLLAAMNSLTLVNMEHAWISVPFSMAGPVDRSSRSGISPEIDIDDMAFSAHATATDGFVQSDIDTLVHVIESEDIRKQYYLALAKLHLHARFPHIVQNTLSLQPGDAISMYCQAGLFDSAFSLAILFGMSLDRIFIAIVDRLGMAVDADEPDDLDEEGGGAFGGVCTRWGKLRHVLDRYDARTNGFSLHLVVINAVLKRDRREALPRWLIQPFQTYQSDRLVRIYLAHDCIEDAAKLTLHYINENTHSLPAQIRVSTGSRWISITVIEHVIKAIRLCGEMDGMLHRLKQNLQVYLGQVQMESQSLVR</sequence>
<evidence type="ECO:0000259" key="5">
    <source>
        <dbReference type="Pfam" id="PF11715"/>
    </source>
</evidence>
<evidence type="ECO:0000259" key="6">
    <source>
        <dbReference type="Pfam" id="PF23347"/>
    </source>
</evidence>
<evidence type="ECO:0000256" key="4">
    <source>
        <dbReference type="SAM" id="MobiDB-lite"/>
    </source>
</evidence>
<evidence type="ECO:0000256" key="3">
    <source>
        <dbReference type="ARBA" id="ARBA00023242"/>
    </source>
</evidence>
<comment type="subcellular location">
    <subcellularLocation>
        <location evidence="1">Nucleus</location>
    </subcellularLocation>
</comment>
<feature type="domain" description="Nucleoporin Nup120/160 beta-propeller" evidence="5">
    <location>
        <begin position="205"/>
        <end position="438"/>
    </location>
</feature>
<keyword evidence="9" id="KW-1185">Reference proteome</keyword>
<gene>
    <name evidence="8" type="ORF">BASA50_011013</name>
</gene>
<reference evidence="8 9" key="1">
    <citation type="submission" date="2021-02" db="EMBL/GenBank/DDBJ databases">
        <title>Variation within the Batrachochytrium salamandrivorans European outbreak.</title>
        <authorList>
            <person name="Kelly M."/>
            <person name="Pasmans F."/>
            <person name="Shea T.P."/>
            <person name="Munoz J.F."/>
            <person name="Carranza S."/>
            <person name="Cuomo C.A."/>
            <person name="Martel A."/>
        </authorList>
    </citation>
    <scope>NUCLEOTIDE SEQUENCE [LARGE SCALE GENOMIC DNA]</scope>
    <source>
        <strain evidence="8 9">AMFP18/2</strain>
    </source>
</reference>
<feature type="region of interest" description="Disordered" evidence="4">
    <location>
        <begin position="575"/>
        <end position="598"/>
    </location>
</feature>
<dbReference type="Pfam" id="PF11715">
    <property type="entry name" value="Beta-prop_Nup120_160"/>
    <property type="match status" value="2"/>
</dbReference>
<dbReference type="InterPro" id="IPR056536">
    <property type="entry name" value="TPR_NUP160_C"/>
</dbReference>
<dbReference type="Proteomes" id="UP001648503">
    <property type="component" value="Unassembled WGS sequence"/>
</dbReference>
<protein>
    <recommendedName>
        <fullName evidence="10">RAVE complex protein Rav1 C-terminal domain-containing protein</fullName>
    </recommendedName>
</protein>
<dbReference type="PANTHER" id="PTHR21286">
    <property type="entry name" value="NUCLEAR PORE COMPLEX PROTEIN NUP160"/>
    <property type="match status" value="1"/>
</dbReference>
<dbReference type="InterPro" id="IPR059141">
    <property type="entry name" value="Beta-prop_Nup120_160"/>
</dbReference>
<keyword evidence="2" id="KW-0813">Transport</keyword>
<proteinExistence type="predicted"/>
<feature type="domain" description="NUP160 middle TPR" evidence="7">
    <location>
        <begin position="1238"/>
        <end position="1483"/>
    </location>
</feature>
<evidence type="ECO:0000259" key="7">
    <source>
        <dbReference type="Pfam" id="PF23354"/>
    </source>
</evidence>
<dbReference type="InterPro" id="IPR021717">
    <property type="entry name" value="Nucleoporin_Nup160"/>
</dbReference>
<feature type="domain" description="Nucleoporin Nup120/160 beta-propeller" evidence="5">
    <location>
        <begin position="637"/>
        <end position="842"/>
    </location>
</feature>
<name>A0ABQ8EWS1_9FUNG</name>
<dbReference type="EMBL" id="JAFCIX010000549">
    <property type="protein sequence ID" value="KAH6587921.1"/>
    <property type="molecule type" value="Genomic_DNA"/>
</dbReference>
<evidence type="ECO:0000313" key="9">
    <source>
        <dbReference type="Proteomes" id="UP001648503"/>
    </source>
</evidence>
<accession>A0ABQ8EWS1</accession>
<feature type="domain" description="NUP160 C-terminal TPR" evidence="6">
    <location>
        <begin position="1543"/>
        <end position="1778"/>
    </location>
</feature>
<evidence type="ECO:0000256" key="1">
    <source>
        <dbReference type="ARBA" id="ARBA00004123"/>
    </source>
</evidence>
<feature type="region of interest" description="Disordered" evidence="4">
    <location>
        <begin position="69"/>
        <end position="106"/>
    </location>
</feature>
<evidence type="ECO:0000313" key="8">
    <source>
        <dbReference type="EMBL" id="KAH6587921.1"/>
    </source>
</evidence>
<evidence type="ECO:0008006" key="10">
    <source>
        <dbReference type="Google" id="ProtNLM"/>
    </source>
</evidence>
<evidence type="ECO:0000256" key="2">
    <source>
        <dbReference type="ARBA" id="ARBA00022448"/>
    </source>
</evidence>
<feature type="compositionally biased region" description="Acidic residues" evidence="4">
    <location>
        <begin position="581"/>
        <end position="590"/>
    </location>
</feature>
<dbReference type="PANTHER" id="PTHR21286:SF0">
    <property type="entry name" value="NUCLEAR PORE COMPLEX PROTEIN NUP160"/>
    <property type="match status" value="1"/>
</dbReference>
<comment type="caution">
    <text evidence="8">The sequence shown here is derived from an EMBL/GenBank/DDBJ whole genome shotgun (WGS) entry which is preliminary data.</text>
</comment>
<organism evidence="8 9">
    <name type="scientific">Batrachochytrium salamandrivorans</name>
    <dbReference type="NCBI Taxonomy" id="1357716"/>
    <lineage>
        <taxon>Eukaryota</taxon>
        <taxon>Fungi</taxon>
        <taxon>Fungi incertae sedis</taxon>
        <taxon>Chytridiomycota</taxon>
        <taxon>Chytridiomycota incertae sedis</taxon>
        <taxon>Chytridiomycetes</taxon>
        <taxon>Rhizophydiales</taxon>
        <taxon>Rhizophydiales incertae sedis</taxon>
        <taxon>Batrachochytrium</taxon>
    </lineage>
</organism>
<keyword evidence="3" id="KW-0539">Nucleus</keyword>
<dbReference type="Pfam" id="PF23347">
    <property type="entry name" value="TPR_Nup160_C"/>
    <property type="match status" value="1"/>
</dbReference>
<dbReference type="Pfam" id="PF23354">
    <property type="entry name" value="TPR_NUP160_120_M"/>
    <property type="match status" value="1"/>
</dbReference>